<comment type="function">
    <text evidence="8">Involved in the regulation of shoot development and salicylic acid (SA) homeostasis.</text>
</comment>
<feature type="domain" description="Fe2OG dioxygenase" evidence="11">
    <location>
        <begin position="203"/>
        <end position="305"/>
    </location>
</feature>
<evidence type="ECO:0000256" key="2">
    <source>
        <dbReference type="ARBA" id="ARBA00004496"/>
    </source>
</evidence>
<dbReference type="EMBL" id="JBBNAF010000008">
    <property type="protein sequence ID" value="KAK9120962.1"/>
    <property type="molecule type" value="Genomic_DNA"/>
</dbReference>
<evidence type="ECO:0000256" key="7">
    <source>
        <dbReference type="ARBA" id="ARBA00023242"/>
    </source>
</evidence>
<comment type="subcellular location">
    <subcellularLocation>
        <location evidence="2">Cytoplasm</location>
    </subcellularLocation>
    <subcellularLocation>
        <location evidence="1">Nucleus</location>
    </subcellularLocation>
</comment>
<evidence type="ECO:0000313" key="12">
    <source>
        <dbReference type="EMBL" id="KAK9120962.1"/>
    </source>
</evidence>
<dbReference type="GO" id="GO:0005737">
    <property type="term" value="C:cytoplasm"/>
    <property type="evidence" value="ECO:0007669"/>
    <property type="project" value="UniProtKB-SubCell"/>
</dbReference>
<dbReference type="InterPro" id="IPR027443">
    <property type="entry name" value="IPNS-like_sf"/>
</dbReference>
<keyword evidence="13" id="KW-1185">Reference proteome</keyword>
<keyword evidence="7" id="KW-0539">Nucleus</keyword>
<dbReference type="InterPro" id="IPR026992">
    <property type="entry name" value="DIOX_N"/>
</dbReference>
<dbReference type="Pfam" id="PF14226">
    <property type="entry name" value="DIOX_N"/>
    <property type="match status" value="1"/>
</dbReference>
<dbReference type="GO" id="GO:0016491">
    <property type="term" value="F:oxidoreductase activity"/>
    <property type="evidence" value="ECO:0007669"/>
    <property type="project" value="UniProtKB-KW"/>
</dbReference>
<evidence type="ECO:0000256" key="8">
    <source>
        <dbReference type="ARBA" id="ARBA00059922"/>
    </source>
</evidence>
<keyword evidence="5 9" id="KW-0479">Metal-binding</keyword>
<dbReference type="SUPFAM" id="SSF51197">
    <property type="entry name" value="Clavaminate synthase-like"/>
    <property type="match status" value="1"/>
</dbReference>
<comment type="caution">
    <text evidence="12">The sequence shown here is derived from an EMBL/GenBank/DDBJ whole genome shotgun (WGS) entry which is preliminary data.</text>
</comment>
<keyword evidence="6 9" id="KW-0408">Iron</keyword>
<gene>
    <name evidence="12" type="ORF">Syun_018579</name>
</gene>
<dbReference type="PANTHER" id="PTHR47991">
    <property type="entry name" value="OXOGLUTARATE/IRON-DEPENDENT DIOXYGENASE"/>
    <property type="match status" value="1"/>
</dbReference>
<dbReference type="Gene3D" id="2.60.120.330">
    <property type="entry name" value="B-lactam Antibiotic, Isopenicillin N Synthase, Chain"/>
    <property type="match status" value="1"/>
</dbReference>
<dbReference type="Pfam" id="PF03171">
    <property type="entry name" value="2OG-FeII_Oxy"/>
    <property type="match status" value="1"/>
</dbReference>
<feature type="region of interest" description="Disordered" evidence="10">
    <location>
        <begin position="1"/>
        <end position="39"/>
    </location>
</feature>
<comment type="similarity">
    <text evidence="3 9">Belongs to the iron/ascorbate-dependent oxidoreductase family.</text>
</comment>
<evidence type="ECO:0000256" key="1">
    <source>
        <dbReference type="ARBA" id="ARBA00004123"/>
    </source>
</evidence>
<dbReference type="InterPro" id="IPR050295">
    <property type="entry name" value="Plant_2OG-oxidoreductases"/>
</dbReference>
<reference evidence="12 13" key="1">
    <citation type="submission" date="2024-01" db="EMBL/GenBank/DDBJ databases">
        <title>Genome assemblies of Stephania.</title>
        <authorList>
            <person name="Yang L."/>
        </authorList>
    </citation>
    <scope>NUCLEOTIDE SEQUENCE [LARGE SCALE GENOMIC DNA]</scope>
    <source>
        <strain evidence="12">YNDBR</strain>
        <tissue evidence="12">Leaf</tissue>
    </source>
</reference>
<protein>
    <recommendedName>
        <fullName evidence="11">Fe2OG dioxygenase domain-containing protein</fullName>
    </recommendedName>
</protein>
<keyword evidence="9" id="KW-0560">Oxidoreductase</keyword>
<evidence type="ECO:0000313" key="13">
    <source>
        <dbReference type="Proteomes" id="UP001420932"/>
    </source>
</evidence>
<dbReference type="InterPro" id="IPR005123">
    <property type="entry name" value="Oxoglu/Fe-dep_dioxygenase_dom"/>
</dbReference>
<evidence type="ECO:0000256" key="6">
    <source>
        <dbReference type="ARBA" id="ARBA00023004"/>
    </source>
</evidence>
<proteinExistence type="inferred from homology"/>
<evidence type="ECO:0000256" key="10">
    <source>
        <dbReference type="SAM" id="MobiDB-lite"/>
    </source>
</evidence>
<evidence type="ECO:0000256" key="4">
    <source>
        <dbReference type="ARBA" id="ARBA00022490"/>
    </source>
</evidence>
<dbReference type="PROSITE" id="PS51471">
    <property type="entry name" value="FE2OG_OXY"/>
    <property type="match status" value="1"/>
</dbReference>
<dbReference type="GO" id="GO:0046872">
    <property type="term" value="F:metal ion binding"/>
    <property type="evidence" value="ECO:0007669"/>
    <property type="project" value="UniProtKB-KW"/>
</dbReference>
<evidence type="ECO:0000256" key="3">
    <source>
        <dbReference type="ARBA" id="ARBA00008056"/>
    </source>
</evidence>
<sequence>MDRREGEMSHKSEYSMGNTAQEKGSSHVPDRYLLPPSNRPSQSMEMAVIPIIDISGLGKSSHDRSLVVKEIGNACQNIGCFQIVNHGIDPKVMSKVIAAASDFFNLPMKEKREFMSNDVNKPVRYGTSIKDGVDRVQYWRVFLKHYAHPLEEWIASWPENPPNYRENMGRFSSEVRRVSIEVLGAITESLGLGPKYLNEEFEQGMQVIAVNCYPPCPHPDLALGLPPHTDYTCITILLQSHPGLEVMDMKDGTWRALQESAQGALQVNIGDHMEVLSNGVCKSVVHRATLNSETTRISIASLQSLGMDVKIRSADELVDEEHPRVYKETSFREFLKFLSTNDMSEGTSYIDTLRIKE</sequence>
<keyword evidence="4" id="KW-0963">Cytoplasm</keyword>
<organism evidence="12 13">
    <name type="scientific">Stephania yunnanensis</name>
    <dbReference type="NCBI Taxonomy" id="152371"/>
    <lineage>
        <taxon>Eukaryota</taxon>
        <taxon>Viridiplantae</taxon>
        <taxon>Streptophyta</taxon>
        <taxon>Embryophyta</taxon>
        <taxon>Tracheophyta</taxon>
        <taxon>Spermatophyta</taxon>
        <taxon>Magnoliopsida</taxon>
        <taxon>Ranunculales</taxon>
        <taxon>Menispermaceae</taxon>
        <taxon>Menispermoideae</taxon>
        <taxon>Cissampelideae</taxon>
        <taxon>Stephania</taxon>
    </lineage>
</organism>
<dbReference type="Proteomes" id="UP001420932">
    <property type="component" value="Unassembled WGS sequence"/>
</dbReference>
<evidence type="ECO:0000259" key="11">
    <source>
        <dbReference type="PROSITE" id="PS51471"/>
    </source>
</evidence>
<feature type="compositionally biased region" description="Basic and acidic residues" evidence="10">
    <location>
        <begin position="1"/>
        <end position="13"/>
    </location>
</feature>
<dbReference type="FunFam" id="2.60.120.330:FF:000015">
    <property type="entry name" value="Protein DMR6-LIKE OXYGENASE 1"/>
    <property type="match status" value="1"/>
</dbReference>
<name>A0AAP0IUE9_9MAGN</name>
<dbReference type="InterPro" id="IPR044861">
    <property type="entry name" value="IPNS-like_FE2OG_OXY"/>
</dbReference>
<dbReference type="GO" id="GO:0005634">
    <property type="term" value="C:nucleus"/>
    <property type="evidence" value="ECO:0007669"/>
    <property type="project" value="UniProtKB-SubCell"/>
</dbReference>
<evidence type="ECO:0000256" key="9">
    <source>
        <dbReference type="RuleBase" id="RU003682"/>
    </source>
</evidence>
<dbReference type="AlphaFoldDB" id="A0AAP0IUE9"/>
<evidence type="ECO:0000256" key="5">
    <source>
        <dbReference type="ARBA" id="ARBA00022723"/>
    </source>
</evidence>
<accession>A0AAP0IUE9</accession>